<sequence>LVLQAATMGNGGEIFVLDMGEPVKIVDLARELITLSGFRPGEDIEIVFTGTRPGEKLFEELSIKGEDMQPTRHSKIGGHRPPFKLICRDCHDKRHGMKPNKGRRISNRKVQRGTPYGKNKKK</sequence>
<dbReference type="Pfam" id="PF02719">
    <property type="entry name" value="Polysacc_synt_2"/>
    <property type="match status" value="1"/>
</dbReference>
<dbReference type="Gene3D" id="3.40.50.720">
    <property type="entry name" value="NAD(P)-binding Rossmann-like Domain"/>
    <property type="match status" value="1"/>
</dbReference>
<gene>
    <name evidence="4" type="ORF">LCGC14_2933680</name>
</gene>
<feature type="compositionally biased region" description="Basic residues" evidence="2">
    <location>
        <begin position="93"/>
        <end position="111"/>
    </location>
</feature>
<comment type="caution">
    <text evidence="4">The sequence shown here is derived from an EMBL/GenBank/DDBJ whole genome shotgun (WGS) entry which is preliminary data.</text>
</comment>
<protein>
    <recommendedName>
        <fullName evidence="3">Polysaccharide biosynthesis protein CapD-like domain-containing protein</fullName>
    </recommendedName>
</protein>
<evidence type="ECO:0000256" key="1">
    <source>
        <dbReference type="ARBA" id="ARBA00007430"/>
    </source>
</evidence>
<dbReference type="InterPro" id="IPR051203">
    <property type="entry name" value="Polysaccharide_Synthase-Rel"/>
</dbReference>
<comment type="similarity">
    <text evidence="1">Belongs to the polysaccharide synthase family.</text>
</comment>
<feature type="domain" description="Polysaccharide biosynthesis protein CapD-like" evidence="3">
    <location>
        <begin position="1"/>
        <end position="76"/>
    </location>
</feature>
<reference evidence="4" key="1">
    <citation type="journal article" date="2015" name="Nature">
        <title>Complex archaea that bridge the gap between prokaryotes and eukaryotes.</title>
        <authorList>
            <person name="Spang A."/>
            <person name="Saw J.H."/>
            <person name="Jorgensen S.L."/>
            <person name="Zaremba-Niedzwiedzka K."/>
            <person name="Martijn J."/>
            <person name="Lind A.E."/>
            <person name="van Eijk R."/>
            <person name="Schleper C."/>
            <person name="Guy L."/>
            <person name="Ettema T.J."/>
        </authorList>
    </citation>
    <scope>NUCLEOTIDE SEQUENCE</scope>
</reference>
<dbReference type="SUPFAM" id="SSF51735">
    <property type="entry name" value="NAD(P)-binding Rossmann-fold domains"/>
    <property type="match status" value="1"/>
</dbReference>
<proteinExistence type="inferred from homology"/>
<dbReference type="PANTHER" id="PTHR43318">
    <property type="entry name" value="UDP-N-ACETYLGLUCOSAMINE 4,6-DEHYDRATASE"/>
    <property type="match status" value="1"/>
</dbReference>
<feature type="non-terminal residue" evidence="4">
    <location>
        <position position="1"/>
    </location>
</feature>
<dbReference type="InterPro" id="IPR036291">
    <property type="entry name" value="NAD(P)-bd_dom_sf"/>
</dbReference>
<evidence type="ECO:0000256" key="2">
    <source>
        <dbReference type="SAM" id="MobiDB-lite"/>
    </source>
</evidence>
<name>A0A0F8ZST9_9ZZZZ</name>
<dbReference type="EMBL" id="LAZR01058632">
    <property type="protein sequence ID" value="KKK69474.1"/>
    <property type="molecule type" value="Genomic_DNA"/>
</dbReference>
<evidence type="ECO:0000259" key="3">
    <source>
        <dbReference type="Pfam" id="PF02719"/>
    </source>
</evidence>
<dbReference type="PANTHER" id="PTHR43318:SF1">
    <property type="entry name" value="POLYSACCHARIDE BIOSYNTHESIS PROTEIN EPSC-RELATED"/>
    <property type="match status" value="1"/>
</dbReference>
<evidence type="ECO:0000313" key="4">
    <source>
        <dbReference type="EMBL" id="KKK69474.1"/>
    </source>
</evidence>
<dbReference type="InterPro" id="IPR003869">
    <property type="entry name" value="Polysac_CapD-like"/>
</dbReference>
<dbReference type="AlphaFoldDB" id="A0A0F8ZST9"/>
<organism evidence="4">
    <name type="scientific">marine sediment metagenome</name>
    <dbReference type="NCBI Taxonomy" id="412755"/>
    <lineage>
        <taxon>unclassified sequences</taxon>
        <taxon>metagenomes</taxon>
        <taxon>ecological metagenomes</taxon>
    </lineage>
</organism>
<feature type="region of interest" description="Disordered" evidence="2">
    <location>
        <begin position="92"/>
        <end position="122"/>
    </location>
</feature>
<accession>A0A0F8ZST9</accession>